<dbReference type="GO" id="GO:0004065">
    <property type="term" value="F:arylsulfatase activity"/>
    <property type="evidence" value="ECO:0007669"/>
    <property type="project" value="TreeGrafter"/>
</dbReference>
<evidence type="ECO:0000259" key="5">
    <source>
        <dbReference type="Pfam" id="PF00884"/>
    </source>
</evidence>
<proteinExistence type="inferred from homology"/>
<dbReference type="InterPro" id="IPR050738">
    <property type="entry name" value="Sulfatase"/>
</dbReference>
<evidence type="ECO:0000256" key="1">
    <source>
        <dbReference type="ARBA" id="ARBA00008779"/>
    </source>
</evidence>
<keyword evidence="7" id="KW-1185">Reference proteome</keyword>
<dbReference type="Proteomes" id="UP001139344">
    <property type="component" value="Unassembled WGS sequence"/>
</dbReference>
<dbReference type="RefSeq" id="WP_240099910.1">
    <property type="nucleotide sequence ID" value="NZ_JAJSON010000025.1"/>
</dbReference>
<dbReference type="AlphaFoldDB" id="A0A9X1UYB4"/>
<sequence>MILAEDISTDLETYGMPAVKTPVLNELASSGVQFMNAYGNNSICSPSRSNMMTGVHQNIINAQHHRSNREIPLEKPYQPITTYLRDAGYTCIIGNRIAKGMGKKIDVNFKHSTLGEWNGETEFGLFDKTNGFNVEDQPFFNQVTLKVTHRGDWWDEVRANSKHKVDPDNVVLPPYYADTPEVRLDWAKYLDQIEYMDHEVGLLLDDLEKKGMRDNTIVIFIGDNGRCNIRGKGYLYEPGLHLPLIVNWPAGLTGGKKDDRLVASVDVAATILEAAGVELPSYMTARSVIEEDENPREYIYSARDLWDEILEESRAITTHNFRYIKNNVTDRSYDAHQAYLEFYRPAVHVMRELDKKGELTKLQGKFFEDSKEPEELYDIVNDPYEQNNLINDPAYKQVVEKMRAYYKDWNAKYHDHGFDPIDWKNCQSPRAVEVIEWVKEERPEILEQMKKGIEPGFGKLLKEYKQQSE</sequence>
<dbReference type="InterPro" id="IPR024607">
    <property type="entry name" value="Sulfatase_CS"/>
</dbReference>
<dbReference type="Gene3D" id="3.40.720.10">
    <property type="entry name" value="Alkaline Phosphatase, subunit A"/>
    <property type="match status" value="1"/>
</dbReference>
<evidence type="ECO:0000256" key="2">
    <source>
        <dbReference type="ARBA" id="ARBA00022723"/>
    </source>
</evidence>
<dbReference type="PROSITE" id="PS00523">
    <property type="entry name" value="SULFATASE_1"/>
    <property type="match status" value="1"/>
</dbReference>
<dbReference type="CDD" id="cd16027">
    <property type="entry name" value="SGSH"/>
    <property type="match status" value="1"/>
</dbReference>
<keyword evidence="2" id="KW-0479">Metal-binding</keyword>
<evidence type="ECO:0000313" key="6">
    <source>
        <dbReference type="EMBL" id="MCG9972552.1"/>
    </source>
</evidence>
<reference evidence="6" key="1">
    <citation type="submission" date="2021-12" db="EMBL/GenBank/DDBJ databases">
        <title>Description of Gramella crocea sp. nov., a new bacterium isolated from activated sludge.</title>
        <authorList>
            <person name="Zhang X."/>
        </authorList>
    </citation>
    <scope>NUCLEOTIDE SEQUENCE</scope>
    <source>
        <strain evidence="6">YB25</strain>
    </source>
</reference>
<dbReference type="EMBL" id="JAJSON010000025">
    <property type="protein sequence ID" value="MCG9972552.1"/>
    <property type="molecule type" value="Genomic_DNA"/>
</dbReference>
<gene>
    <name evidence="6" type="ORF">LU635_12955</name>
</gene>
<comment type="similarity">
    <text evidence="1">Belongs to the sulfatase family.</text>
</comment>
<dbReference type="SUPFAM" id="SSF53649">
    <property type="entry name" value="Alkaline phosphatase-like"/>
    <property type="match status" value="1"/>
</dbReference>
<dbReference type="InterPro" id="IPR000917">
    <property type="entry name" value="Sulfatase_N"/>
</dbReference>
<keyword evidence="4" id="KW-0106">Calcium</keyword>
<dbReference type="Pfam" id="PF00884">
    <property type="entry name" value="Sulfatase"/>
    <property type="match status" value="1"/>
</dbReference>
<evidence type="ECO:0000256" key="3">
    <source>
        <dbReference type="ARBA" id="ARBA00022801"/>
    </source>
</evidence>
<evidence type="ECO:0000256" key="4">
    <source>
        <dbReference type="ARBA" id="ARBA00022837"/>
    </source>
</evidence>
<keyword evidence="3" id="KW-0378">Hydrolase</keyword>
<dbReference type="InterPro" id="IPR017850">
    <property type="entry name" value="Alkaline_phosphatase_core_sf"/>
</dbReference>
<accession>A0A9X1UYB4</accession>
<feature type="domain" description="Sulfatase N-terminal" evidence="5">
    <location>
        <begin position="2"/>
        <end position="277"/>
    </location>
</feature>
<dbReference type="PANTHER" id="PTHR42693:SF53">
    <property type="entry name" value="ENDO-4-O-SULFATASE"/>
    <property type="match status" value="1"/>
</dbReference>
<name>A0A9X1UYB4_9FLAO</name>
<evidence type="ECO:0000313" key="7">
    <source>
        <dbReference type="Proteomes" id="UP001139344"/>
    </source>
</evidence>
<comment type="caution">
    <text evidence="6">The sequence shown here is derived from an EMBL/GenBank/DDBJ whole genome shotgun (WGS) entry which is preliminary data.</text>
</comment>
<protein>
    <submittedName>
        <fullName evidence="6">Sulfatase</fullName>
    </submittedName>
</protein>
<dbReference type="GO" id="GO:0046872">
    <property type="term" value="F:metal ion binding"/>
    <property type="evidence" value="ECO:0007669"/>
    <property type="project" value="UniProtKB-KW"/>
</dbReference>
<organism evidence="6 7">
    <name type="scientific">Christiangramia crocea</name>
    <dbReference type="NCBI Taxonomy" id="2904124"/>
    <lineage>
        <taxon>Bacteria</taxon>
        <taxon>Pseudomonadati</taxon>
        <taxon>Bacteroidota</taxon>
        <taxon>Flavobacteriia</taxon>
        <taxon>Flavobacteriales</taxon>
        <taxon>Flavobacteriaceae</taxon>
        <taxon>Christiangramia</taxon>
    </lineage>
</organism>
<dbReference type="PANTHER" id="PTHR42693">
    <property type="entry name" value="ARYLSULFATASE FAMILY MEMBER"/>
    <property type="match status" value="1"/>
</dbReference>